<dbReference type="EC" id="3.5.4.3" evidence="3 8"/>
<comment type="similarity">
    <text evidence="2 8">Belongs to the metallo-dependent hydrolases superfamily. ATZ/TRZ family.</text>
</comment>
<dbReference type="NCBIfam" id="TIGR02967">
    <property type="entry name" value="guan_deamin"/>
    <property type="match status" value="1"/>
</dbReference>
<keyword evidence="6 8" id="KW-0862">Zinc</keyword>
<dbReference type="Gene3D" id="2.30.40.10">
    <property type="entry name" value="Urease, subunit C, domain 1"/>
    <property type="match status" value="1"/>
</dbReference>
<organism evidence="10 11">
    <name type="scientific">Trichomonas vaginalis (strain ATCC PRA-98 / G3)</name>
    <dbReference type="NCBI Taxonomy" id="412133"/>
    <lineage>
        <taxon>Eukaryota</taxon>
        <taxon>Metamonada</taxon>
        <taxon>Parabasalia</taxon>
        <taxon>Trichomonadida</taxon>
        <taxon>Trichomonadidae</taxon>
        <taxon>Trichomonas</taxon>
    </lineage>
</organism>
<dbReference type="InterPro" id="IPR032466">
    <property type="entry name" value="Metal_Hydrolase"/>
</dbReference>
<gene>
    <name evidence="10" type="ORF">TVAG_029040</name>
</gene>
<dbReference type="STRING" id="5722.A2F4Z6"/>
<dbReference type="eggNOG" id="KOG3968">
    <property type="taxonomic scope" value="Eukaryota"/>
</dbReference>
<dbReference type="InterPro" id="IPR011059">
    <property type="entry name" value="Metal-dep_hydrolase_composite"/>
</dbReference>
<evidence type="ECO:0000256" key="3">
    <source>
        <dbReference type="ARBA" id="ARBA00012781"/>
    </source>
</evidence>
<dbReference type="InParanoid" id="A2F4Z6"/>
<dbReference type="InterPro" id="IPR051607">
    <property type="entry name" value="Metallo-dep_hydrolases"/>
</dbReference>
<reference evidence="10" key="2">
    <citation type="journal article" date="2007" name="Science">
        <title>Draft genome sequence of the sexually transmitted pathogen Trichomonas vaginalis.</title>
        <authorList>
            <person name="Carlton J.M."/>
            <person name="Hirt R.P."/>
            <person name="Silva J.C."/>
            <person name="Delcher A.L."/>
            <person name="Schatz M."/>
            <person name="Zhao Q."/>
            <person name="Wortman J.R."/>
            <person name="Bidwell S.L."/>
            <person name="Alsmark U.C.M."/>
            <person name="Besteiro S."/>
            <person name="Sicheritz-Ponten T."/>
            <person name="Noel C.J."/>
            <person name="Dacks J.B."/>
            <person name="Foster P.G."/>
            <person name="Simillion C."/>
            <person name="Van de Peer Y."/>
            <person name="Miranda-Saavedra D."/>
            <person name="Barton G.J."/>
            <person name="Westrop G.D."/>
            <person name="Mueller S."/>
            <person name="Dessi D."/>
            <person name="Fiori P.L."/>
            <person name="Ren Q."/>
            <person name="Paulsen I."/>
            <person name="Zhang H."/>
            <person name="Bastida-Corcuera F.D."/>
            <person name="Simoes-Barbosa A."/>
            <person name="Brown M.T."/>
            <person name="Hayes R.D."/>
            <person name="Mukherjee M."/>
            <person name="Okumura C.Y."/>
            <person name="Schneider R."/>
            <person name="Smith A.J."/>
            <person name="Vanacova S."/>
            <person name="Villalvazo M."/>
            <person name="Haas B.J."/>
            <person name="Pertea M."/>
            <person name="Feldblyum T.V."/>
            <person name="Utterback T.R."/>
            <person name="Shu C.L."/>
            <person name="Osoegawa K."/>
            <person name="de Jong P.J."/>
            <person name="Hrdy I."/>
            <person name="Horvathova L."/>
            <person name="Zubacova Z."/>
            <person name="Dolezal P."/>
            <person name="Malik S.B."/>
            <person name="Logsdon J.M. Jr."/>
            <person name="Henze K."/>
            <person name="Gupta A."/>
            <person name="Wang C.C."/>
            <person name="Dunne R.L."/>
            <person name="Upcroft J.A."/>
            <person name="Upcroft P."/>
            <person name="White O."/>
            <person name="Salzberg S.L."/>
            <person name="Tang P."/>
            <person name="Chiu C.-H."/>
            <person name="Lee Y.-S."/>
            <person name="Embley T.M."/>
            <person name="Coombs G.H."/>
            <person name="Mottram J.C."/>
            <person name="Tachezy J."/>
            <person name="Fraser-Liggett C.M."/>
            <person name="Johnson P.J."/>
        </authorList>
    </citation>
    <scope>NUCLEOTIDE SEQUENCE [LARGE SCALE GENOMIC DNA]</scope>
    <source>
        <strain evidence="10">G3</strain>
    </source>
</reference>
<dbReference type="FunCoup" id="A2F4Z6">
    <property type="interactions" value="282"/>
</dbReference>
<evidence type="ECO:0000256" key="2">
    <source>
        <dbReference type="ARBA" id="ARBA00006745"/>
    </source>
</evidence>
<reference evidence="10" key="1">
    <citation type="submission" date="2006-10" db="EMBL/GenBank/DDBJ databases">
        <authorList>
            <person name="Amadeo P."/>
            <person name="Zhao Q."/>
            <person name="Wortman J."/>
            <person name="Fraser-Liggett C."/>
            <person name="Carlton J."/>
        </authorList>
    </citation>
    <scope>NUCLEOTIDE SEQUENCE</scope>
    <source>
        <strain evidence="10">G3</strain>
    </source>
</reference>
<dbReference type="NCBIfam" id="NF006679">
    <property type="entry name" value="PRK09228.1"/>
    <property type="match status" value="1"/>
</dbReference>
<dbReference type="Gene3D" id="3.20.20.140">
    <property type="entry name" value="Metal-dependent hydrolases"/>
    <property type="match status" value="1"/>
</dbReference>
<comment type="cofactor">
    <cofactor evidence="8">
        <name>Zn(2+)</name>
        <dbReference type="ChEBI" id="CHEBI:29105"/>
    </cofactor>
    <text evidence="8">Binds 1 zinc ion per subunit.</text>
</comment>
<dbReference type="InterPro" id="IPR014311">
    <property type="entry name" value="Guanine_deaminase"/>
</dbReference>
<dbReference type="SMR" id="A2F4Z6"/>
<evidence type="ECO:0000256" key="1">
    <source>
        <dbReference type="ARBA" id="ARBA00004984"/>
    </source>
</evidence>
<dbReference type="PANTHER" id="PTHR11271">
    <property type="entry name" value="GUANINE DEAMINASE"/>
    <property type="match status" value="1"/>
</dbReference>
<sequence>MSQLFHGTFVHTVDGKLEILENTYMHVKDGKIEYIGKDKPAFEGEIQEFGENKLIMPGLIDCHIHAPQYVFAGCGFDLPLLEWLNTYTFPAESKFKEVDYAKRIYKAVVDRTLSSGTTTACYFATIHTPASHFLAEECKKRGQRAFIGKVSMDRNSPDFYIETTEDAISKAKEFVDSFKDPESIVQPIVTPRFVPTCTPALMKGLHEIIEKHPHCLIQSHVSENLGEIAWVKELHPECPNYTSVYEEFGLLNQHTILAHGVHLTDEELKLLAKTGGAIAHCPSSNFMLYSGICDVRRLLDAGVKVGLGTDVAGGPSPSMIHAMQNALICSRANLFQHRKDGQEYKLLETADVFYLATEGGANALSIGDKVGNFKVGKEFDAIVADMNTGLCDCFTKEKTTDLLDKFVQRADDRNIIRVYVRGNLVKSTAK</sequence>
<protein>
    <recommendedName>
        <fullName evidence="3 8">Guanine deaminase</fullName>
        <shortName evidence="8">Guanase</shortName>
        <ecNumber evidence="3 8">3.5.4.3</ecNumber>
    </recommendedName>
    <alternativeName>
        <fullName evidence="8">Guanine aminohydrolase</fullName>
    </alternativeName>
</protein>
<evidence type="ECO:0000259" key="9">
    <source>
        <dbReference type="Pfam" id="PF01979"/>
    </source>
</evidence>
<dbReference type="Proteomes" id="UP000001542">
    <property type="component" value="Unassembled WGS sequence"/>
</dbReference>
<evidence type="ECO:0000256" key="6">
    <source>
        <dbReference type="ARBA" id="ARBA00022833"/>
    </source>
</evidence>
<accession>A2F4Z6</accession>
<dbReference type="RefSeq" id="XP_001312929.1">
    <property type="nucleotide sequence ID" value="XM_001312928.1"/>
</dbReference>
<comment type="catalytic activity">
    <reaction evidence="7 8">
        <text>guanine + H2O + H(+) = xanthine + NH4(+)</text>
        <dbReference type="Rhea" id="RHEA:14665"/>
        <dbReference type="ChEBI" id="CHEBI:15377"/>
        <dbReference type="ChEBI" id="CHEBI:15378"/>
        <dbReference type="ChEBI" id="CHEBI:16235"/>
        <dbReference type="ChEBI" id="CHEBI:17712"/>
        <dbReference type="ChEBI" id="CHEBI:28938"/>
        <dbReference type="EC" id="3.5.4.3"/>
    </reaction>
</comment>
<keyword evidence="5 8" id="KW-0378">Hydrolase</keyword>
<dbReference type="VEuPathDB" id="TrichDB:TVAG_029040"/>
<evidence type="ECO:0000256" key="5">
    <source>
        <dbReference type="ARBA" id="ARBA00022801"/>
    </source>
</evidence>
<comment type="pathway">
    <text evidence="1 8">Purine metabolism; guanine degradation; xanthine from guanine: step 1/1.</text>
</comment>
<evidence type="ECO:0000313" key="10">
    <source>
        <dbReference type="EMBL" id="EAX99999.1"/>
    </source>
</evidence>
<dbReference type="SUPFAM" id="SSF51556">
    <property type="entry name" value="Metallo-dependent hydrolases"/>
    <property type="match status" value="1"/>
</dbReference>
<dbReference type="OrthoDB" id="194468at2759"/>
<evidence type="ECO:0000256" key="7">
    <source>
        <dbReference type="ARBA" id="ARBA00051148"/>
    </source>
</evidence>
<dbReference type="UniPathway" id="UPA00603">
    <property type="reaction ID" value="UER00660"/>
</dbReference>
<dbReference type="FunFam" id="3.20.20.140:FF:000022">
    <property type="entry name" value="Guanine deaminase"/>
    <property type="match status" value="1"/>
</dbReference>
<dbReference type="PANTHER" id="PTHR11271:SF6">
    <property type="entry name" value="GUANINE DEAMINASE"/>
    <property type="match status" value="1"/>
</dbReference>
<evidence type="ECO:0000256" key="8">
    <source>
        <dbReference type="RuleBase" id="RU366009"/>
    </source>
</evidence>
<comment type="function">
    <text evidence="8">Catalyzes the hydrolytic deamination of guanine, producing xanthine and ammonia.</text>
</comment>
<dbReference type="VEuPathDB" id="TrichDB:TVAGG3_0594500"/>
<dbReference type="GO" id="GO:0006147">
    <property type="term" value="P:guanine catabolic process"/>
    <property type="evidence" value="ECO:0007669"/>
    <property type="project" value="UniProtKB-UniRule"/>
</dbReference>
<dbReference type="EMBL" id="DS113617">
    <property type="protein sequence ID" value="EAX99999.1"/>
    <property type="molecule type" value="Genomic_DNA"/>
</dbReference>
<proteinExistence type="inferred from homology"/>
<dbReference type="GO" id="GO:0046098">
    <property type="term" value="P:guanine metabolic process"/>
    <property type="evidence" value="ECO:0000318"/>
    <property type="project" value="GO_Central"/>
</dbReference>
<dbReference type="KEGG" id="tva:4757819"/>
<dbReference type="OMA" id="CVHMNDS"/>
<evidence type="ECO:0000256" key="4">
    <source>
        <dbReference type="ARBA" id="ARBA00022723"/>
    </source>
</evidence>
<dbReference type="AlphaFoldDB" id="A2F4Z6"/>
<name>A2F4Z6_TRIV3</name>
<dbReference type="GO" id="GO:0008892">
    <property type="term" value="F:guanine deaminase activity"/>
    <property type="evidence" value="ECO:0000318"/>
    <property type="project" value="GO_Central"/>
</dbReference>
<feature type="domain" description="Amidohydrolase-related" evidence="9">
    <location>
        <begin position="55"/>
        <end position="425"/>
    </location>
</feature>
<keyword evidence="11" id="KW-1185">Reference proteome</keyword>
<dbReference type="InterPro" id="IPR006680">
    <property type="entry name" value="Amidohydro-rel"/>
</dbReference>
<dbReference type="GO" id="GO:0005829">
    <property type="term" value="C:cytosol"/>
    <property type="evidence" value="ECO:0000318"/>
    <property type="project" value="GO_Central"/>
</dbReference>
<dbReference type="SUPFAM" id="SSF51338">
    <property type="entry name" value="Composite domain of metallo-dependent hydrolases"/>
    <property type="match status" value="1"/>
</dbReference>
<dbReference type="Pfam" id="PF01979">
    <property type="entry name" value="Amidohydro_1"/>
    <property type="match status" value="1"/>
</dbReference>
<dbReference type="GO" id="GO:0008270">
    <property type="term" value="F:zinc ion binding"/>
    <property type="evidence" value="ECO:0000318"/>
    <property type="project" value="GO_Central"/>
</dbReference>
<keyword evidence="4 8" id="KW-0479">Metal-binding</keyword>
<evidence type="ECO:0000313" key="11">
    <source>
        <dbReference type="Proteomes" id="UP000001542"/>
    </source>
</evidence>